<dbReference type="GO" id="GO:0016757">
    <property type="term" value="F:glycosyltransferase activity"/>
    <property type="evidence" value="ECO:0007669"/>
    <property type="project" value="InterPro"/>
</dbReference>
<dbReference type="SUPFAM" id="SSF53756">
    <property type="entry name" value="UDP-Glycosyltransferase/glycogen phosphorylase"/>
    <property type="match status" value="1"/>
</dbReference>
<dbReference type="InterPro" id="IPR001296">
    <property type="entry name" value="Glyco_trans_1"/>
</dbReference>
<reference evidence="3" key="1">
    <citation type="submission" date="2017-09" db="EMBL/GenBank/DDBJ databases">
        <title>Depth-based differentiation of microbial function through sediment-hosted aquifers and enrichment of novel symbionts in the deep terrestrial subsurface.</title>
        <authorList>
            <person name="Probst A.J."/>
            <person name="Ladd B."/>
            <person name="Jarett J.K."/>
            <person name="Geller-Mcgrath D.E."/>
            <person name="Sieber C.M.K."/>
            <person name="Emerson J.B."/>
            <person name="Anantharaman K."/>
            <person name="Thomas B.C."/>
            <person name="Malmstrom R."/>
            <person name="Stieglmeier M."/>
            <person name="Klingl A."/>
            <person name="Woyke T."/>
            <person name="Ryan C.M."/>
            <person name="Banfield J.F."/>
        </authorList>
    </citation>
    <scope>NUCLEOTIDE SEQUENCE [LARGE SCALE GENOMIC DNA]</scope>
</reference>
<name>A0A2M8L5Y6_9BACT</name>
<organism evidence="2 3">
    <name type="scientific">Candidatus Shapirobacteria bacterium CG10_big_fil_rev_8_21_14_0_10_38_14</name>
    <dbReference type="NCBI Taxonomy" id="1974483"/>
    <lineage>
        <taxon>Bacteria</taxon>
        <taxon>Candidatus Shapironibacteriota</taxon>
    </lineage>
</organism>
<dbReference type="Proteomes" id="UP000229500">
    <property type="component" value="Unassembled WGS sequence"/>
</dbReference>
<dbReference type="EMBL" id="PFEL01000039">
    <property type="protein sequence ID" value="PJE69245.1"/>
    <property type="molecule type" value="Genomic_DNA"/>
</dbReference>
<evidence type="ECO:0000313" key="3">
    <source>
        <dbReference type="Proteomes" id="UP000229500"/>
    </source>
</evidence>
<dbReference type="AlphaFoldDB" id="A0A2M8L5Y6"/>
<dbReference type="PANTHER" id="PTHR45947">
    <property type="entry name" value="SULFOQUINOVOSYL TRANSFERASE SQD2"/>
    <property type="match status" value="1"/>
</dbReference>
<comment type="caution">
    <text evidence="2">The sequence shown here is derived from an EMBL/GenBank/DDBJ whole genome shotgun (WGS) entry which is preliminary data.</text>
</comment>
<dbReference type="InterPro" id="IPR050194">
    <property type="entry name" value="Glycosyltransferase_grp1"/>
</dbReference>
<dbReference type="PANTHER" id="PTHR45947:SF3">
    <property type="entry name" value="SULFOQUINOVOSYL TRANSFERASE SQD2"/>
    <property type="match status" value="1"/>
</dbReference>
<sequence>MNIVLIHDYLSSFGGAESVLLALHEIWPKAPIYTIFSNVRQGKDKLLDEKFKNAKIIKSWFGKLPFCEKLISPLRFLIPLIWRSFDFSDYDLVISSASWAITKGFSTQKIKEICYCHTPPRYLYGYETSRDWQKNKLVRLYALVVNHFMRMYDFRQAQKVTWFVANSKEVQSRIKKFYRRDSVVINPPVEIPIGLLKLIKPTDFFLTGGRLEAPKNFDLVIKACNRLKLPLKIYGTGSQEQYLRSIAGPTIEFLGFVGDEKKQELLSQTKAFIAAARDEDFGITPVEAMAAGRPVIAFRGGGYLESVVGGKTGEFFPTSPPADGGAGLRGTSSPTVENLIKILRQFKSEKYKKENCIAQAKKFSKERFKREIKKFVKKQWRT</sequence>
<evidence type="ECO:0000313" key="2">
    <source>
        <dbReference type="EMBL" id="PJE69245.1"/>
    </source>
</evidence>
<dbReference type="Gene3D" id="3.40.50.2000">
    <property type="entry name" value="Glycogen Phosphorylase B"/>
    <property type="match status" value="1"/>
</dbReference>
<proteinExistence type="predicted"/>
<dbReference type="Pfam" id="PF00534">
    <property type="entry name" value="Glycos_transf_1"/>
    <property type="match status" value="1"/>
</dbReference>
<evidence type="ECO:0000259" key="1">
    <source>
        <dbReference type="Pfam" id="PF00534"/>
    </source>
</evidence>
<keyword evidence="2" id="KW-0808">Transferase</keyword>
<protein>
    <submittedName>
        <fullName evidence="2">Glycosyltransferase family 4 protein</fullName>
    </submittedName>
</protein>
<gene>
    <name evidence="2" type="ORF">COU96_00815</name>
</gene>
<accession>A0A2M8L5Y6</accession>
<feature type="domain" description="Glycosyl transferase family 1" evidence="1">
    <location>
        <begin position="202"/>
        <end position="319"/>
    </location>
</feature>